<dbReference type="EMBL" id="BJNG01000059">
    <property type="protein sequence ID" value="GEC22822.1"/>
    <property type="molecule type" value="Genomic_DNA"/>
</dbReference>
<keyword evidence="3" id="KW-1185">Reference proteome</keyword>
<comment type="caution">
    <text evidence="2">The sequence shown here is derived from an EMBL/GenBank/DDBJ whole genome shotgun (WGS) entry which is preliminary data.</text>
</comment>
<dbReference type="InterPro" id="IPR037401">
    <property type="entry name" value="SnoaL-like"/>
</dbReference>
<name>A0A4Y3WVB6_9PSEU</name>
<dbReference type="AlphaFoldDB" id="A0A4Y3WVB6"/>
<gene>
    <name evidence="2" type="ORF">PHY01_51050</name>
</gene>
<dbReference type="InterPro" id="IPR032710">
    <property type="entry name" value="NTF2-like_dom_sf"/>
</dbReference>
<evidence type="ECO:0000313" key="2">
    <source>
        <dbReference type="EMBL" id="GEC22822.1"/>
    </source>
</evidence>
<accession>A0A4Y3WVB6</accession>
<proteinExistence type="predicted"/>
<dbReference type="Proteomes" id="UP000320338">
    <property type="component" value="Unassembled WGS sequence"/>
</dbReference>
<dbReference type="Gene3D" id="3.10.450.50">
    <property type="match status" value="1"/>
</dbReference>
<feature type="domain" description="SnoaL-like" evidence="1">
    <location>
        <begin position="12"/>
        <end position="113"/>
    </location>
</feature>
<sequence>MLATEKNQAWLRDYYRAIDAMDTEAYMAMFAEDARMVFANADPLEGRDAIREALTGLLGSVDGIRHVLHTAWQVEDDLVAFECDVIYTRKDGKEVTVRGGCFFVFGEDGLCREQRITVDTSPVFA</sequence>
<dbReference type="SUPFAM" id="SSF54427">
    <property type="entry name" value="NTF2-like"/>
    <property type="match status" value="1"/>
</dbReference>
<protein>
    <recommendedName>
        <fullName evidence="1">SnoaL-like domain-containing protein</fullName>
    </recommendedName>
</protein>
<dbReference type="OrthoDB" id="7560468at2"/>
<dbReference type="RefSeq" id="WP_141282655.1">
    <property type="nucleotide sequence ID" value="NZ_BAAARZ010000061.1"/>
</dbReference>
<reference evidence="2 3" key="1">
    <citation type="submission" date="2019-06" db="EMBL/GenBank/DDBJ databases">
        <title>Whole genome shotgun sequence of Pseudonocardia hydrocarbonoxydans NBRC 14498.</title>
        <authorList>
            <person name="Hosoyama A."/>
            <person name="Uohara A."/>
            <person name="Ohji S."/>
            <person name="Ichikawa N."/>
        </authorList>
    </citation>
    <scope>NUCLEOTIDE SEQUENCE [LARGE SCALE GENOMIC DNA]</scope>
    <source>
        <strain evidence="2 3">NBRC 14498</strain>
    </source>
</reference>
<dbReference type="CDD" id="cd00531">
    <property type="entry name" value="NTF2_like"/>
    <property type="match status" value="1"/>
</dbReference>
<evidence type="ECO:0000259" key="1">
    <source>
        <dbReference type="Pfam" id="PF12680"/>
    </source>
</evidence>
<dbReference type="Pfam" id="PF12680">
    <property type="entry name" value="SnoaL_2"/>
    <property type="match status" value="1"/>
</dbReference>
<evidence type="ECO:0000313" key="3">
    <source>
        <dbReference type="Proteomes" id="UP000320338"/>
    </source>
</evidence>
<organism evidence="2 3">
    <name type="scientific">Pseudonocardia hydrocarbonoxydans</name>
    <dbReference type="NCBI Taxonomy" id="76726"/>
    <lineage>
        <taxon>Bacteria</taxon>
        <taxon>Bacillati</taxon>
        <taxon>Actinomycetota</taxon>
        <taxon>Actinomycetes</taxon>
        <taxon>Pseudonocardiales</taxon>
        <taxon>Pseudonocardiaceae</taxon>
        <taxon>Pseudonocardia</taxon>
    </lineage>
</organism>